<dbReference type="OrthoDB" id="4333045at2759"/>
<dbReference type="AlphaFoldDB" id="A0A9W9FY23"/>
<dbReference type="Proteomes" id="UP001149165">
    <property type="component" value="Unassembled WGS sequence"/>
</dbReference>
<accession>A0A9W9FY23</accession>
<proteinExistence type="predicted"/>
<comment type="caution">
    <text evidence="1">The sequence shown here is derived from an EMBL/GenBank/DDBJ whole genome shotgun (WGS) entry which is preliminary data.</text>
</comment>
<sequence length="311" mass="34748">MNKNGQHQFSLSSEKTRLGWYEACALNDYDTTVGENVFASALILRLIEEMTEPQAGSNVTSHALSAQLLIRIKAGNITESTLADAAFLVTLRQEIFISNLTQQPMGSIAEHCNIDTSLSPTSDPMWAYRAIALSAKATDFAYGDEESRTKHQWQGLRKYLDDWESLRPPSFEPIFRESERSSSNPFPSLQFCNDYHVAASQYSELSRILLLASDPSVCKIRIRRLGQGRNHDDAIRESVRLICGVALANRQYMPARSTAGLAISMCGELFHDSTETVLLLELLTDAESHLGWPCLKVKDDLKQLWGLSDNT</sequence>
<protein>
    <recommendedName>
        <fullName evidence="3">ARCA protein</fullName>
    </recommendedName>
</protein>
<reference evidence="1" key="2">
    <citation type="journal article" date="2023" name="IMA Fungus">
        <title>Comparative genomic study of the Penicillium genus elucidates a diverse pangenome and 15 lateral gene transfer events.</title>
        <authorList>
            <person name="Petersen C."/>
            <person name="Sorensen T."/>
            <person name="Nielsen M.R."/>
            <person name="Sondergaard T.E."/>
            <person name="Sorensen J.L."/>
            <person name="Fitzpatrick D.A."/>
            <person name="Frisvad J.C."/>
            <person name="Nielsen K.L."/>
        </authorList>
    </citation>
    <scope>NUCLEOTIDE SEQUENCE</scope>
    <source>
        <strain evidence="1">IBT 30069</strain>
    </source>
</reference>
<evidence type="ECO:0000313" key="1">
    <source>
        <dbReference type="EMBL" id="KAJ5108080.1"/>
    </source>
</evidence>
<reference evidence="1" key="1">
    <citation type="submission" date="2022-11" db="EMBL/GenBank/DDBJ databases">
        <authorList>
            <person name="Petersen C."/>
        </authorList>
    </citation>
    <scope>NUCLEOTIDE SEQUENCE</scope>
    <source>
        <strain evidence="1">IBT 30069</strain>
    </source>
</reference>
<dbReference type="EMBL" id="JAPQKH010000003">
    <property type="protein sequence ID" value="KAJ5108080.1"/>
    <property type="molecule type" value="Genomic_DNA"/>
</dbReference>
<evidence type="ECO:0000313" key="2">
    <source>
        <dbReference type="Proteomes" id="UP001149165"/>
    </source>
</evidence>
<organism evidence="1 2">
    <name type="scientific">Penicillium angulare</name>
    <dbReference type="NCBI Taxonomy" id="116970"/>
    <lineage>
        <taxon>Eukaryota</taxon>
        <taxon>Fungi</taxon>
        <taxon>Dikarya</taxon>
        <taxon>Ascomycota</taxon>
        <taxon>Pezizomycotina</taxon>
        <taxon>Eurotiomycetes</taxon>
        <taxon>Eurotiomycetidae</taxon>
        <taxon>Eurotiales</taxon>
        <taxon>Aspergillaceae</taxon>
        <taxon>Penicillium</taxon>
    </lineage>
</organism>
<evidence type="ECO:0008006" key="3">
    <source>
        <dbReference type="Google" id="ProtNLM"/>
    </source>
</evidence>
<gene>
    <name evidence="1" type="ORF">N7456_004755</name>
</gene>
<name>A0A9W9FY23_9EURO</name>
<keyword evidence="2" id="KW-1185">Reference proteome</keyword>